<keyword evidence="2" id="KW-1185">Reference proteome</keyword>
<dbReference type="WBParaSite" id="SSLN_0000753701-mRNA-1">
    <property type="protein sequence ID" value="SSLN_0000753701-mRNA-1"/>
    <property type="gene ID" value="SSLN_0000753701"/>
</dbReference>
<dbReference type="EMBL" id="UYSU01034073">
    <property type="protein sequence ID" value="VDL93666.1"/>
    <property type="molecule type" value="Genomic_DNA"/>
</dbReference>
<proteinExistence type="predicted"/>
<dbReference type="AlphaFoldDB" id="A0A183SST3"/>
<organism evidence="3">
    <name type="scientific">Schistocephalus solidus</name>
    <name type="common">Tapeworm</name>
    <dbReference type="NCBI Taxonomy" id="70667"/>
    <lineage>
        <taxon>Eukaryota</taxon>
        <taxon>Metazoa</taxon>
        <taxon>Spiralia</taxon>
        <taxon>Lophotrochozoa</taxon>
        <taxon>Platyhelminthes</taxon>
        <taxon>Cestoda</taxon>
        <taxon>Eucestoda</taxon>
        <taxon>Diphyllobothriidea</taxon>
        <taxon>Diphyllobothriidae</taxon>
        <taxon>Schistocephalus</taxon>
    </lineage>
</organism>
<evidence type="ECO:0000313" key="1">
    <source>
        <dbReference type="EMBL" id="VDL93666.1"/>
    </source>
</evidence>
<gene>
    <name evidence="1" type="ORF">SSLN_LOCUS7281</name>
</gene>
<evidence type="ECO:0000313" key="3">
    <source>
        <dbReference type="WBParaSite" id="SSLN_0000753701-mRNA-1"/>
    </source>
</evidence>
<dbReference type="Proteomes" id="UP000275846">
    <property type="component" value="Unassembled WGS sequence"/>
</dbReference>
<evidence type="ECO:0000313" key="2">
    <source>
        <dbReference type="Proteomes" id="UP000275846"/>
    </source>
</evidence>
<protein>
    <submittedName>
        <fullName evidence="3">Zinc finger, CCHC-type</fullName>
    </submittedName>
</protein>
<dbReference type="OrthoDB" id="6309781at2759"/>
<reference evidence="3" key="1">
    <citation type="submission" date="2016-06" db="UniProtKB">
        <authorList>
            <consortium name="WormBaseParasite"/>
        </authorList>
    </citation>
    <scope>IDENTIFICATION</scope>
</reference>
<sequence length="142" mass="16131">MIQKAKEIQGHADRNEMKNVFKAIKAIYDPCIKGTAPLLSSQNRRYKDTLKKFLKQLQINPATWEDLIQDRPAWKISAKTGSAIYEATRIAAAKAKRAARNSPVPRTNNVNAQALPACPRCQRTFHTRISLWDIFERNAPTI</sequence>
<name>A0A183SST3_SCHSO</name>
<reference evidence="1 2" key="2">
    <citation type="submission" date="2018-11" db="EMBL/GenBank/DDBJ databases">
        <authorList>
            <consortium name="Pathogen Informatics"/>
        </authorList>
    </citation>
    <scope>NUCLEOTIDE SEQUENCE [LARGE SCALE GENOMIC DNA]</scope>
    <source>
        <strain evidence="1 2">NST_G2</strain>
    </source>
</reference>
<accession>A0A183SST3</accession>